<organism evidence="12 13">
    <name type="scientific">Cnuella takakiae</name>
    <dbReference type="NCBI Taxonomy" id="1302690"/>
    <lineage>
        <taxon>Bacteria</taxon>
        <taxon>Pseudomonadati</taxon>
        <taxon>Bacteroidota</taxon>
        <taxon>Chitinophagia</taxon>
        <taxon>Chitinophagales</taxon>
        <taxon>Chitinophagaceae</taxon>
        <taxon>Cnuella</taxon>
    </lineage>
</organism>
<evidence type="ECO:0000256" key="3">
    <source>
        <dbReference type="ARBA" id="ARBA00022737"/>
    </source>
</evidence>
<feature type="transmembrane region" description="Helical" evidence="9">
    <location>
        <begin position="98"/>
        <end position="121"/>
    </location>
</feature>
<feature type="transmembrane region" description="Helical" evidence="9">
    <location>
        <begin position="133"/>
        <end position="159"/>
    </location>
</feature>
<dbReference type="RefSeq" id="WP_073044215.1">
    <property type="nucleotide sequence ID" value="NZ_FQUO01000010.1"/>
</dbReference>
<keyword evidence="2 8" id="KW-0812">Transmembrane</keyword>
<dbReference type="PANTHER" id="PTHR22777:SF17">
    <property type="entry name" value="UPF0053 PROTEIN SLL0260"/>
    <property type="match status" value="1"/>
</dbReference>
<dbReference type="Pfam" id="PF00571">
    <property type="entry name" value="CBS"/>
    <property type="match status" value="2"/>
</dbReference>
<evidence type="ECO:0000256" key="4">
    <source>
        <dbReference type="ARBA" id="ARBA00022989"/>
    </source>
</evidence>
<evidence type="ECO:0000313" key="12">
    <source>
        <dbReference type="EMBL" id="SHF62510.1"/>
    </source>
</evidence>
<dbReference type="SUPFAM" id="SSF54631">
    <property type="entry name" value="CBS-domain pair"/>
    <property type="match status" value="1"/>
</dbReference>
<dbReference type="GO" id="GO:0005886">
    <property type="term" value="C:plasma membrane"/>
    <property type="evidence" value="ECO:0007669"/>
    <property type="project" value="TreeGrafter"/>
</dbReference>
<evidence type="ECO:0000256" key="7">
    <source>
        <dbReference type="PROSITE-ProRule" id="PRU00703"/>
    </source>
</evidence>
<feature type="domain" description="CNNM transmembrane" evidence="11">
    <location>
        <begin position="1"/>
        <end position="196"/>
    </location>
</feature>
<evidence type="ECO:0000259" key="11">
    <source>
        <dbReference type="PROSITE" id="PS51846"/>
    </source>
</evidence>
<dbReference type="InterPro" id="IPR002550">
    <property type="entry name" value="CNNM"/>
</dbReference>
<feature type="domain" description="CBS" evidence="10">
    <location>
        <begin position="269"/>
        <end position="332"/>
    </location>
</feature>
<evidence type="ECO:0000256" key="5">
    <source>
        <dbReference type="ARBA" id="ARBA00023122"/>
    </source>
</evidence>
<proteinExistence type="predicted"/>
<evidence type="ECO:0000256" key="6">
    <source>
        <dbReference type="ARBA" id="ARBA00023136"/>
    </source>
</evidence>
<accession>A0A1M5D6L2</accession>
<evidence type="ECO:0000259" key="10">
    <source>
        <dbReference type="PROSITE" id="PS51371"/>
    </source>
</evidence>
<dbReference type="GO" id="GO:0050660">
    <property type="term" value="F:flavin adenine dinucleotide binding"/>
    <property type="evidence" value="ECO:0007669"/>
    <property type="project" value="InterPro"/>
</dbReference>
<keyword evidence="4 8" id="KW-1133">Transmembrane helix</keyword>
<gene>
    <name evidence="12" type="ORF">SAMN05444008_11094</name>
</gene>
<dbReference type="InterPro" id="IPR000644">
    <property type="entry name" value="CBS_dom"/>
</dbReference>
<dbReference type="Pfam" id="PF03471">
    <property type="entry name" value="CorC_HlyC"/>
    <property type="match status" value="1"/>
</dbReference>
<keyword evidence="3" id="KW-0677">Repeat</keyword>
<dbReference type="InterPro" id="IPR005170">
    <property type="entry name" value="Transptr-assoc_dom"/>
</dbReference>
<evidence type="ECO:0000256" key="8">
    <source>
        <dbReference type="PROSITE-ProRule" id="PRU01193"/>
    </source>
</evidence>
<dbReference type="AlphaFoldDB" id="A0A1M5D6L2"/>
<dbReference type="InterPro" id="IPR046342">
    <property type="entry name" value="CBS_dom_sf"/>
</dbReference>
<dbReference type="SMART" id="SM01091">
    <property type="entry name" value="CorC_HlyC"/>
    <property type="match status" value="1"/>
</dbReference>
<dbReference type="Gene3D" id="3.10.580.10">
    <property type="entry name" value="CBS-domain"/>
    <property type="match status" value="1"/>
</dbReference>
<evidence type="ECO:0000256" key="2">
    <source>
        <dbReference type="ARBA" id="ARBA00022692"/>
    </source>
</evidence>
<dbReference type="Proteomes" id="UP000184368">
    <property type="component" value="Unassembled WGS sequence"/>
</dbReference>
<dbReference type="Gene3D" id="3.30.465.10">
    <property type="match status" value="1"/>
</dbReference>
<dbReference type="CDD" id="cd04590">
    <property type="entry name" value="CBS_pair_CorC_HlyC_assoc"/>
    <property type="match status" value="1"/>
</dbReference>
<evidence type="ECO:0000313" key="13">
    <source>
        <dbReference type="Proteomes" id="UP000184368"/>
    </source>
</evidence>
<evidence type="ECO:0000256" key="9">
    <source>
        <dbReference type="SAM" id="Phobius"/>
    </source>
</evidence>
<keyword evidence="5 7" id="KW-0129">CBS domain</keyword>
<keyword evidence="13" id="KW-1185">Reference proteome</keyword>
<feature type="transmembrane region" description="Helical" evidence="9">
    <location>
        <begin position="64"/>
        <end position="86"/>
    </location>
</feature>
<dbReference type="PROSITE" id="PS51846">
    <property type="entry name" value="CNNM"/>
    <property type="match status" value="1"/>
</dbReference>
<comment type="subcellular location">
    <subcellularLocation>
        <location evidence="1">Membrane</location>
        <topology evidence="1">Multi-pass membrane protein</topology>
    </subcellularLocation>
</comment>
<evidence type="ECO:0000256" key="1">
    <source>
        <dbReference type="ARBA" id="ARBA00004141"/>
    </source>
</evidence>
<dbReference type="PANTHER" id="PTHR22777">
    <property type="entry name" value="HEMOLYSIN-RELATED"/>
    <property type="match status" value="1"/>
</dbReference>
<name>A0A1M5D6L2_9BACT</name>
<keyword evidence="6 8" id="KW-0472">Membrane</keyword>
<dbReference type="Pfam" id="PF01595">
    <property type="entry name" value="CNNM"/>
    <property type="match status" value="1"/>
</dbReference>
<sequence length="419" mass="48541">MIVVPTLVWFVVTILMMGFFAGIEMAFYSANRFNVELKRKQGKPGAELLAKLFQHPESFLATNLIGYTIFLVCFALMFSMVMQPVWNYIGLGEQSQYTIFADIFIATIIVLIFAEFIPRAFFRARANTLLSRLVWIINLFYGILQPIAQLFIGISNWMLQYVFNVRVNEKKDAFSRIDVETLFQQSDENEYEPQELNTDLFENALELPKIKIRQCLVPRKEIIGIESKASIAEVKQKFIDTQLSKLVVYEQNIDNILGYIHQLDLFKKPTTIQDVLLPIPAVPASMSATDLINKFTRERKSIAWVVDEFGGTAGIVTMEDVLEEIFGEIHDEYDSEEFVEKRLSENEYMFSGRLELDYLSEKYNLEFPNTDSETLSGYIINYHETIPQQKERIIVDDYEFDILSVSDTRIEMVKLKILK</sequence>
<dbReference type="OrthoDB" id="9798188at2"/>
<reference evidence="12 13" key="1">
    <citation type="submission" date="2016-11" db="EMBL/GenBank/DDBJ databases">
        <authorList>
            <person name="Jaros S."/>
            <person name="Januszkiewicz K."/>
            <person name="Wedrychowicz H."/>
        </authorList>
    </citation>
    <scope>NUCLEOTIDE SEQUENCE [LARGE SCALE GENOMIC DNA]</scope>
    <source>
        <strain evidence="12 13">DSM 26897</strain>
    </source>
</reference>
<dbReference type="InterPro" id="IPR036318">
    <property type="entry name" value="FAD-bd_PCMH-like_sf"/>
</dbReference>
<feature type="transmembrane region" description="Helical" evidence="9">
    <location>
        <begin position="6"/>
        <end position="30"/>
    </location>
</feature>
<protein>
    <submittedName>
        <fullName evidence="12">Hemolysin, contains CBS domains</fullName>
    </submittedName>
</protein>
<dbReference type="EMBL" id="FQUO01000010">
    <property type="protein sequence ID" value="SHF62510.1"/>
    <property type="molecule type" value="Genomic_DNA"/>
</dbReference>
<dbReference type="InterPro" id="IPR044751">
    <property type="entry name" value="Ion_transp-like_CBS"/>
</dbReference>
<dbReference type="PROSITE" id="PS51371">
    <property type="entry name" value="CBS"/>
    <property type="match status" value="1"/>
</dbReference>
<dbReference type="STRING" id="1302690.BUE76_21005"/>
<dbReference type="SUPFAM" id="SSF56176">
    <property type="entry name" value="FAD-binding/transporter-associated domain-like"/>
    <property type="match status" value="1"/>
</dbReference>
<dbReference type="InterPro" id="IPR016169">
    <property type="entry name" value="FAD-bd_PCMH_sub2"/>
</dbReference>